<dbReference type="RefSeq" id="WP_263049670.1">
    <property type="nucleotide sequence ID" value="NZ_CP106735.1"/>
</dbReference>
<dbReference type="CDD" id="cd24055">
    <property type="entry name" value="ASKHA_NBD_ChPPX-like"/>
    <property type="match status" value="1"/>
</dbReference>
<protein>
    <submittedName>
        <fullName evidence="2">Exopolyphosphatase</fullName>
    </submittedName>
</protein>
<dbReference type="SUPFAM" id="SSF53067">
    <property type="entry name" value="Actin-like ATPase domain"/>
    <property type="match status" value="2"/>
</dbReference>
<dbReference type="Proteomes" id="UP001062165">
    <property type="component" value="Chromosome"/>
</dbReference>
<dbReference type="InterPro" id="IPR050273">
    <property type="entry name" value="GppA/Ppx_hydrolase"/>
</dbReference>
<gene>
    <name evidence="2" type="ORF">N7E81_11155</name>
</gene>
<evidence type="ECO:0000313" key="2">
    <source>
        <dbReference type="EMBL" id="UXX77923.1"/>
    </source>
</evidence>
<proteinExistence type="predicted"/>
<dbReference type="PANTHER" id="PTHR30005">
    <property type="entry name" value="EXOPOLYPHOSPHATASE"/>
    <property type="match status" value="1"/>
</dbReference>
<dbReference type="Gene3D" id="3.30.420.40">
    <property type="match status" value="1"/>
</dbReference>
<dbReference type="EMBL" id="CP106735">
    <property type="protein sequence ID" value="UXX77923.1"/>
    <property type="molecule type" value="Genomic_DNA"/>
</dbReference>
<accession>A0ABY6CYL8</accession>
<name>A0ABY6CYL8_9BACT</name>
<dbReference type="PANTHER" id="PTHR30005:SF0">
    <property type="entry name" value="RETROGRADE REGULATION PROTEIN 2"/>
    <property type="match status" value="1"/>
</dbReference>
<feature type="domain" description="Ppx/GppA phosphatase N-terminal" evidence="1">
    <location>
        <begin position="21"/>
        <end position="300"/>
    </location>
</feature>
<dbReference type="InterPro" id="IPR003695">
    <property type="entry name" value="Ppx_GppA_N"/>
</dbReference>
<dbReference type="Pfam" id="PF02541">
    <property type="entry name" value="Ppx-GppA"/>
    <property type="match status" value="1"/>
</dbReference>
<reference evidence="2" key="1">
    <citation type="submission" date="2022-10" db="EMBL/GenBank/DDBJ databases">
        <title>Comparative genomics and taxonomic characterization of three novel marine species of genus Reichenbachiella exhibiting antioxidant and polysaccharide degradation activities.</title>
        <authorList>
            <person name="Muhammad N."/>
            <person name="Lee Y.-J."/>
            <person name="Ko J."/>
            <person name="Kim S.-G."/>
        </authorList>
    </citation>
    <scope>NUCLEOTIDE SEQUENCE</scope>
    <source>
        <strain evidence="2">Wsw4-B4</strain>
    </source>
</reference>
<dbReference type="Gene3D" id="3.30.420.150">
    <property type="entry name" value="Exopolyphosphatase. Domain 2"/>
    <property type="match status" value="1"/>
</dbReference>
<evidence type="ECO:0000259" key="1">
    <source>
        <dbReference type="Pfam" id="PF02541"/>
    </source>
</evidence>
<sequence length="303" mass="34103">MRVGIIDIGTNTFHLLIADRARDMKILHKEKVAVRLGKGGISNNIIQPDAMQRAIVTLLDFKQKMQNEVVDEVFVSATSAVRNASNQQLFVDLVKEKVGLEICVLSGEEEASLIHQGVSQYIDFGEETGLIMDIGGGSIEFILANKDEVKWLKSYELGGQRLIDQFHHTDPISLDEKNRLASFLQENLTEVMAMCKQYEAAYLVGSSGSFDTLWDIHARRPDALPMQRPILYQDYFEEIYEELISKNKEQRLQIPGMIPMRVEMIVSASVAIKVIMDGCGFDQIKVSPFALKEGLLYHGLPVR</sequence>
<keyword evidence="3" id="KW-1185">Reference proteome</keyword>
<evidence type="ECO:0000313" key="3">
    <source>
        <dbReference type="Proteomes" id="UP001062165"/>
    </source>
</evidence>
<organism evidence="2 3">
    <name type="scientific">Reichenbachiella carrageenanivorans</name>
    <dbReference type="NCBI Taxonomy" id="2979869"/>
    <lineage>
        <taxon>Bacteria</taxon>
        <taxon>Pseudomonadati</taxon>
        <taxon>Bacteroidota</taxon>
        <taxon>Cytophagia</taxon>
        <taxon>Cytophagales</taxon>
        <taxon>Reichenbachiellaceae</taxon>
        <taxon>Reichenbachiella</taxon>
    </lineage>
</organism>
<dbReference type="InterPro" id="IPR043129">
    <property type="entry name" value="ATPase_NBD"/>
</dbReference>